<proteinExistence type="predicted"/>
<evidence type="ECO:0000313" key="2">
    <source>
        <dbReference type="Proteomes" id="UP000796761"/>
    </source>
</evidence>
<dbReference type="EMBL" id="SWJQ01000092">
    <property type="protein sequence ID" value="TRZ22540.1"/>
    <property type="molecule type" value="Genomic_DNA"/>
</dbReference>
<evidence type="ECO:0000313" key="1">
    <source>
        <dbReference type="EMBL" id="TRZ22540.1"/>
    </source>
</evidence>
<reference evidence="1" key="1">
    <citation type="submission" date="2019-04" db="EMBL/GenBank/DDBJ databases">
        <title>Genome assembly of Zosterops borbonicus 15179.</title>
        <authorList>
            <person name="Leroy T."/>
            <person name="Anselmetti Y."/>
            <person name="Tilak M.-K."/>
            <person name="Nabholz B."/>
        </authorList>
    </citation>
    <scope>NUCLEOTIDE SEQUENCE</scope>
    <source>
        <strain evidence="1">HGM_15179</strain>
        <tissue evidence="1">Muscle</tissue>
    </source>
</reference>
<name>A0A8K1GSB7_9PASS</name>
<sequence>MGTAPRLPELQEGLDNAPRDGIIVVSVQDQDSMILEGLFQFRIFFESEMLKKIPISETDSSSLANQNQISNSNNHIPLSQVLQKSFHNNHLVNDIFTIHGAKAEGFSGDLGVTLKSPDRFGRIE</sequence>
<gene>
    <name evidence="1" type="ORF">HGM15179_004524</name>
</gene>
<dbReference type="AlphaFoldDB" id="A0A8K1GSB7"/>
<protein>
    <submittedName>
        <fullName evidence="1">Uncharacterized protein</fullName>
    </submittedName>
</protein>
<keyword evidence="2" id="KW-1185">Reference proteome</keyword>
<comment type="caution">
    <text evidence="1">The sequence shown here is derived from an EMBL/GenBank/DDBJ whole genome shotgun (WGS) entry which is preliminary data.</text>
</comment>
<organism evidence="1 2">
    <name type="scientific">Zosterops borbonicus</name>
    <dbReference type="NCBI Taxonomy" id="364589"/>
    <lineage>
        <taxon>Eukaryota</taxon>
        <taxon>Metazoa</taxon>
        <taxon>Chordata</taxon>
        <taxon>Craniata</taxon>
        <taxon>Vertebrata</taxon>
        <taxon>Euteleostomi</taxon>
        <taxon>Archelosauria</taxon>
        <taxon>Archosauria</taxon>
        <taxon>Dinosauria</taxon>
        <taxon>Saurischia</taxon>
        <taxon>Theropoda</taxon>
        <taxon>Coelurosauria</taxon>
        <taxon>Aves</taxon>
        <taxon>Neognathae</taxon>
        <taxon>Neoaves</taxon>
        <taxon>Telluraves</taxon>
        <taxon>Australaves</taxon>
        <taxon>Passeriformes</taxon>
        <taxon>Sylvioidea</taxon>
        <taxon>Zosteropidae</taxon>
        <taxon>Zosterops</taxon>
    </lineage>
</organism>
<accession>A0A8K1GSB7</accession>
<dbReference type="Proteomes" id="UP000796761">
    <property type="component" value="Unassembled WGS sequence"/>
</dbReference>